<evidence type="ECO:0000259" key="10">
    <source>
        <dbReference type="PROSITE" id="PS51104"/>
    </source>
</evidence>
<evidence type="ECO:0000256" key="2">
    <source>
        <dbReference type="ARBA" id="ARBA00022448"/>
    </source>
</evidence>
<keyword evidence="12" id="KW-1185">Reference proteome</keyword>
<dbReference type="InterPro" id="IPR013014">
    <property type="entry name" value="PTS_EIIC_2"/>
</dbReference>
<evidence type="ECO:0000256" key="1">
    <source>
        <dbReference type="ARBA" id="ARBA00004651"/>
    </source>
</evidence>
<feature type="transmembrane region" description="Helical" evidence="9">
    <location>
        <begin position="12"/>
        <end position="29"/>
    </location>
</feature>
<keyword evidence="7 9" id="KW-1133">Transmembrane helix</keyword>
<feature type="transmembrane region" description="Helical" evidence="9">
    <location>
        <begin position="364"/>
        <end position="381"/>
    </location>
</feature>
<feature type="domain" description="PTS EIIC type-2" evidence="10">
    <location>
        <begin position="6"/>
        <end position="470"/>
    </location>
</feature>
<dbReference type="InterPro" id="IPR013853">
    <property type="entry name" value="EIIC-GAT"/>
</dbReference>
<organism evidence="11 12">
    <name type="scientific">Pendulispora brunnea</name>
    <dbReference type="NCBI Taxonomy" id="2905690"/>
    <lineage>
        <taxon>Bacteria</taxon>
        <taxon>Pseudomonadati</taxon>
        <taxon>Myxococcota</taxon>
        <taxon>Myxococcia</taxon>
        <taxon>Myxococcales</taxon>
        <taxon>Sorangiineae</taxon>
        <taxon>Pendulisporaceae</taxon>
        <taxon>Pendulispora</taxon>
    </lineage>
</organism>
<gene>
    <name evidence="11" type="ORF">LZC95_21655</name>
</gene>
<feature type="transmembrane region" description="Helical" evidence="9">
    <location>
        <begin position="225"/>
        <end position="244"/>
    </location>
</feature>
<keyword evidence="6 9" id="KW-0812">Transmembrane</keyword>
<dbReference type="RefSeq" id="WP_394850052.1">
    <property type="nucleotide sequence ID" value="NZ_CP089982.1"/>
</dbReference>
<evidence type="ECO:0000313" key="11">
    <source>
        <dbReference type="EMBL" id="WXA99414.1"/>
    </source>
</evidence>
<proteinExistence type="predicted"/>
<keyword evidence="2" id="KW-0813">Transport</keyword>
<evidence type="ECO:0000256" key="7">
    <source>
        <dbReference type="ARBA" id="ARBA00022989"/>
    </source>
</evidence>
<protein>
    <recommendedName>
        <fullName evidence="10">PTS EIIC type-2 domain-containing protein</fullName>
    </recommendedName>
</protein>
<dbReference type="InterPro" id="IPR004703">
    <property type="entry name" value="PTS_sugar-sp_permease"/>
</dbReference>
<feature type="transmembrane region" description="Helical" evidence="9">
    <location>
        <begin position="95"/>
        <end position="115"/>
    </location>
</feature>
<accession>A0ABZ2KR01</accession>
<feature type="transmembrane region" description="Helical" evidence="9">
    <location>
        <begin position="303"/>
        <end position="333"/>
    </location>
</feature>
<name>A0ABZ2KR01_9BACT</name>
<comment type="subcellular location">
    <subcellularLocation>
        <location evidence="1">Cell membrane</location>
        <topology evidence="1">Multi-pass membrane protein</topology>
    </subcellularLocation>
</comment>
<evidence type="ECO:0000256" key="3">
    <source>
        <dbReference type="ARBA" id="ARBA00022475"/>
    </source>
</evidence>
<reference evidence="11 12" key="1">
    <citation type="submission" date="2021-12" db="EMBL/GenBank/DDBJ databases">
        <title>Discovery of the Pendulisporaceae a myxobacterial family with distinct sporulation behavior and unique specialized metabolism.</title>
        <authorList>
            <person name="Garcia R."/>
            <person name="Popoff A."/>
            <person name="Bader C.D."/>
            <person name="Loehr J."/>
            <person name="Walesch S."/>
            <person name="Walt C."/>
            <person name="Boldt J."/>
            <person name="Bunk B."/>
            <person name="Haeckl F.J.F.P.J."/>
            <person name="Gunesch A.P."/>
            <person name="Birkelbach J."/>
            <person name="Nuebel U."/>
            <person name="Pietschmann T."/>
            <person name="Bach T."/>
            <person name="Mueller R."/>
        </authorList>
    </citation>
    <scope>NUCLEOTIDE SEQUENCE [LARGE SCALE GENOMIC DNA]</scope>
    <source>
        <strain evidence="11 12">MSr12523</strain>
    </source>
</reference>
<keyword evidence="4" id="KW-0762">Sugar transport</keyword>
<evidence type="ECO:0000256" key="6">
    <source>
        <dbReference type="ARBA" id="ARBA00022692"/>
    </source>
</evidence>
<dbReference type="PANTHER" id="PTHR37324:SF2">
    <property type="entry name" value="PTS SYSTEM GALACTITOL-SPECIFIC EIIC COMPONENT"/>
    <property type="match status" value="1"/>
</dbReference>
<evidence type="ECO:0000256" key="5">
    <source>
        <dbReference type="ARBA" id="ARBA00022683"/>
    </source>
</evidence>
<feature type="transmembrane region" description="Helical" evidence="9">
    <location>
        <begin position="256"/>
        <end position="282"/>
    </location>
</feature>
<feature type="transmembrane region" description="Helical" evidence="9">
    <location>
        <begin position="135"/>
        <end position="158"/>
    </location>
</feature>
<dbReference type="Proteomes" id="UP001379533">
    <property type="component" value="Chromosome"/>
</dbReference>
<keyword evidence="8 9" id="KW-0472">Membrane</keyword>
<keyword evidence="5" id="KW-0598">Phosphotransferase system</keyword>
<feature type="transmembrane region" description="Helical" evidence="9">
    <location>
        <begin position="41"/>
        <end position="60"/>
    </location>
</feature>
<dbReference type="PANTHER" id="PTHR37324">
    <property type="entry name" value="PTS SYSTEM GALACTITOL-SPECIFIC EIIC COMPONENT"/>
    <property type="match status" value="1"/>
</dbReference>
<evidence type="ECO:0000256" key="4">
    <source>
        <dbReference type="ARBA" id="ARBA00022597"/>
    </source>
</evidence>
<sequence>MLEATVRYILDLGAPVMMPIFITLFGLVLKQGMARSLRAGLTVGVGFVAIGLVVGLLIGVVGPRSMAFASVLGLKLDVLDVGWPMGAAVSFASPISAALIPSVFVLNVILVATRVTRTVDVDLWNYWHFIYTGALIHAATHSIVLGVVGACITAFIVFKLADWTAPAIEHHFGLPGISLPHTESVNWAPLMYALERIERRIPGLSKLEIRPETIRGRLGIMGEPIFMGAALGALIGALGGISLWREHRYGAWFKEVSTLAVTMAAVLIVLPKVVAILMEGLIPVSEGAREYLRKRLPGHDLFIGLDAAVVFGHPANMAVALLCVPIMLVVAVLLPGNRLLPFADLATLPCFVLWAVAASRGNMVRGLVNAILVMVPILWIGTSLGPLTTELAHTAGVRPEATTQLASQYQEWSALDLGSHILPWIVLNLFQPGTPGFWRALAVGVIYAGAWYWVRGEMRAQYRNEIDELGGTNDIDETDEDS</sequence>
<feature type="transmembrane region" description="Helical" evidence="9">
    <location>
        <begin position="436"/>
        <end position="454"/>
    </location>
</feature>
<evidence type="ECO:0000256" key="8">
    <source>
        <dbReference type="ARBA" id="ARBA00023136"/>
    </source>
</evidence>
<dbReference type="PIRSF" id="PIRSF006304">
    <property type="entry name" value="GatC"/>
    <property type="match status" value="1"/>
</dbReference>
<evidence type="ECO:0000313" key="12">
    <source>
        <dbReference type="Proteomes" id="UP001379533"/>
    </source>
</evidence>
<dbReference type="Pfam" id="PF03611">
    <property type="entry name" value="EIIC-GAT"/>
    <property type="match status" value="1"/>
</dbReference>
<evidence type="ECO:0000256" key="9">
    <source>
        <dbReference type="SAM" id="Phobius"/>
    </source>
</evidence>
<dbReference type="EMBL" id="CP089982">
    <property type="protein sequence ID" value="WXA99414.1"/>
    <property type="molecule type" value="Genomic_DNA"/>
</dbReference>
<keyword evidence="3" id="KW-1003">Cell membrane</keyword>
<dbReference type="PROSITE" id="PS51104">
    <property type="entry name" value="PTS_EIIC_TYPE_2"/>
    <property type="match status" value="1"/>
</dbReference>